<gene>
    <name evidence="1" type="ORF">NC653_036386</name>
</gene>
<accession>A0AAD6LJZ2</accession>
<comment type="caution">
    <text evidence="1">The sequence shown here is derived from an EMBL/GenBank/DDBJ whole genome shotgun (WGS) entry which is preliminary data.</text>
</comment>
<evidence type="ECO:0000313" key="1">
    <source>
        <dbReference type="EMBL" id="KAJ6968400.1"/>
    </source>
</evidence>
<keyword evidence="2" id="KW-1185">Reference proteome</keyword>
<dbReference type="Proteomes" id="UP001164929">
    <property type="component" value="Chromosome 16"/>
</dbReference>
<dbReference type="AlphaFoldDB" id="A0AAD6LJZ2"/>
<sequence>MERNPLCFVIGFPFSSYIETCWKPLEQACTGKTPTGFCQQSPQQTQPFHFCLCSGFHLH</sequence>
<dbReference type="EMBL" id="JAQIZT010000016">
    <property type="protein sequence ID" value="KAJ6968400.1"/>
    <property type="molecule type" value="Genomic_DNA"/>
</dbReference>
<organism evidence="1 2">
    <name type="scientific">Populus alba x Populus x berolinensis</name>
    <dbReference type="NCBI Taxonomy" id="444605"/>
    <lineage>
        <taxon>Eukaryota</taxon>
        <taxon>Viridiplantae</taxon>
        <taxon>Streptophyta</taxon>
        <taxon>Embryophyta</taxon>
        <taxon>Tracheophyta</taxon>
        <taxon>Spermatophyta</taxon>
        <taxon>Magnoliopsida</taxon>
        <taxon>eudicotyledons</taxon>
        <taxon>Gunneridae</taxon>
        <taxon>Pentapetalae</taxon>
        <taxon>rosids</taxon>
        <taxon>fabids</taxon>
        <taxon>Malpighiales</taxon>
        <taxon>Salicaceae</taxon>
        <taxon>Saliceae</taxon>
        <taxon>Populus</taxon>
    </lineage>
</organism>
<evidence type="ECO:0000313" key="2">
    <source>
        <dbReference type="Proteomes" id="UP001164929"/>
    </source>
</evidence>
<protein>
    <submittedName>
        <fullName evidence="1">Uncharacterized protein</fullName>
    </submittedName>
</protein>
<name>A0AAD6LJZ2_9ROSI</name>
<reference evidence="1 2" key="1">
    <citation type="journal article" date="2023" name="Mol. Ecol. Resour.">
        <title>Chromosome-level genome assembly of a triploid poplar Populus alba 'Berolinensis'.</title>
        <authorList>
            <person name="Chen S."/>
            <person name="Yu Y."/>
            <person name="Wang X."/>
            <person name="Wang S."/>
            <person name="Zhang T."/>
            <person name="Zhou Y."/>
            <person name="He R."/>
            <person name="Meng N."/>
            <person name="Wang Y."/>
            <person name="Liu W."/>
            <person name="Liu Z."/>
            <person name="Liu J."/>
            <person name="Guo Q."/>
            <person name="Huang H."/>
            <person name="Sederoff R.R."/>
            <person name="Wang G."/>
            <person name="Qu G."/>
            <person name="Chen S."/>
        </authorList>
    </citation>
    <scope>NUCLEOTIDE SEQUENCE [LARGE SCALE GENOMIC DNA]</scope>
    <source>
        <strain evidence="1">SC-2020</strain>
    </source>
</reference>
<proteinExistence type="predicted"/>